<dbReference type="Proteomes" id="UP000796880">
    <property type="component" value="Unassembled WGS sequence"/>
</dbReference>
<keyword evidence="2" id="KW-1185">Reference proteome</keyword>
<evidence type="ECO:0000313" key="2">
    <source>
        <dbReference type="Proteomes" id="UP000796880"/>
    </source>
</evidence>
<accession>A0A8K0MT03</accession>
<reference evidence="1" key="1">
    <citation type="submission" date="2020-03" db="EMBL/GenBank/DDBJ databases">
        <title>A high-quality chromosome-level genome assembly of a woody plant with both climbing and erect habits, Rhamnella rubrinervis.</title>
        <authorList>
            <person name="Lu Z."/>
            <person name="Yang Y."/>
            <person name="Zhu X."/>
            <person name="Sun Y."/>
        </authorList>
    </citation>
    <scope>NUCLEOTIDE SEQUENCE</scope>
    <source>
        <strain evidence="1">BYM</strain>
        <tissue evidence="1">Leaf</tissue>
    </source>
</reference>
<sequence>MKSALLTRVKISIQRPCRKRNSQDHSIVFPLAGKNRFLPSLLFIALDFCWINVKGDDCCRNCPSSTMSDHRHVMGYMQPCIPSSLYLKMGEFRLLRRIVQYVVGNGNSKDEKNLENQPSCYEVLCKRQIQNFTLLIKLEDNRLIETVGIPFPDDKDLMRLTPCIS</sequence>
<evidence type="ECO:0000313" key="1">
    <source>
        <dbReference type="EMBL" id="KAF3456818.1"/>
    </source>
</evidence>
<comment type="caution">
    <text evidence="1">The sequence shown here is derived from an EMBL/GenBank/DDBJ whole genome shotgun (WGS) entry which is preliminary data.</text>
</comment>
<gene>
    <name evidence="1" type="ORF">FNV43_RR01472</name>
</gene>
<proteinExistence type="predicted"/>
<dbReference type="AlphaFoldDB" id="A0A8K0MT03"/>
<organism evidence="1 2">
    <name type="scientific">Rhamnella rubrinervis</name>
    <dbReference type="NCBI Taxonomy" id="2594499"/>
    <lineage>
        <taxon>Eukaryota</taxon>
        <taxon>Viridiplantae</taxon>
        <taxon>Streptophyta</taxon>
        <taxon>Embryophyta</taxon>
        <taxon>Tracheophyta</taxon>
        <taxon>Spermatophyta</taxon>
        <taxon>Magnoliopsida</taxon>
        <taxon>eudicotyledons</taxon>
        <taxon>Gunneridae</taxon>
        <taxon>Pentapetalae</taxon>
        <taxon>rosids</taxon>
        <taxon>fabids</taxon>
        <taxon>Rosales</taxon>
        <taxon>Rhamnaceae</taxon>
        <taxon>rhamnoid group</taxon>
        <taxon>Rhamneae</taxon>
        <taxon>Rhamnella</taxon>
    </lineage>
</organism>
<protein>
    <submittedName>
        <fullName evidence="1">Uncharacterized protein</fullName>
    </submittedName>
</protein>
<dbReference type="EMBL" id="VOIH02000001">
    <property type="protein sequence ID" value="KAF3456818.1"/>
    <property type="molecule type" value="Genomic_DNA"/>
</dbReference>
<dbReference type="OrthoDB" id="496065at2759"/>
<name>A0A8K0MT03_9ROSA</name>